<accession>A0A8H9FUC2</accession>
<feature type="region of interest" description="Disordered" evidence="1">
    <location>
        <begin position="29"/>
        <end position="127"/>
    </location>
</feature>
<sequence length="286" mass="29265">MTPTEPARCTACDRELTPGARFCPRCGAAVASQPTRDELLAQAERARAEARARSGAGGSVPGASEAVPPAHRTQAPEAVQPAPDAEPSADHEPTDVLHVGPMSRHDASRSSHDDHAPAEHDGPAPTFTPGRVAAMVATFVALTVLGTWTLSQLFGSTPDGAPDPTGAATAGATVSSPPSPSGSRSGSAPADAAPEPRLADAPKRCSTSGSDEVATAWSGNRDTSCAFSDAVRAAYRKAGAPDGSEPFRTYSTVTKKWYDVTCLATEATPPMRCHSADGNAVVFLGP</sequence>
<reference evidence="2" key="1">
    <citation type="journal article" date="2014" name="Int. J. Syst. Evol. Microbiol.">
        <title>Complete genome sequence of Corynebacterium casei LMG S-19264T (=DSM 44701T), isolated from a smear-ripened cheese.</title>
        <authorList>
            <consortium name="US DOE Joint Genome Institute (JGI-PGF)"/>
            <person name="Walter F."/>
            <person name="Albersmeier A."/>
            <person name="Kalinowski J."/>
            <person name="Ruckert C."/>
        </authorList>
    </citation>
    <scope>NUCLEOTIDE SEQUENCE</scope>
    <source>
        <strain evidence="2">CGMCC 1.10749</strain>
    </source>
</reference>
<evidence type="ECO:0000256" key="1">
    <source>
        <dbReference type="SAM" id="MobiDB-lite"/>
    </source>
</evidence>
<proteinExistence type="predicted"/>
<protein>
    <recommendedName>
        <fullName evidence="4">Zinc-ribbon domain-containing protein</fullName>
    </recommendedName>
</protein>
<dbReference type="RefSeq" id="WP_188450466.1">
    <property type="nucleotide sequence ID" value="NZ_BMEA01000003.1"/>
</dbReference>
<evidence type="ECO:0000313" key="3">
    <source>
        <dbReference type="Proteomes" id="UP000628079"/>
    </source>
</evidence>
<gene>
    <name evidence="2" type="ORF">GCM10011314_28610</name>
</gene>
<dbReference type="Proteomes" id="UP000628079">
    <property type="component" value="Unassembled WGS sequence"/>
</dbReference>
<feature type="compositionally biased region" description="Basic and acidic residues" evidence="1">
    <location>
        <begin position="35"/>
        <end position="52"/>
    </location>
</feature>
<reference evidence="2" key="2">
    <citation type="submission" date="2020-09" db="EMBL/GenBank/DDBJ databases">
        <authorList>
            <person name="Sun Q."/>
            <person name="Zhou Y."/>
        </authorList>
    </citation>
    <scope>NUCLEOTIDE SEQUENCE</scope>
    <source>
        <strain evidence="2">CGMCC 1.10749</strain>
    </source>
</reference>
<comment type="caution">
    <text evidence="2">The sequence shown here is derived from an EMBL/GenBank/DDBJ whole genome shotgun (WGS) entry which is preliminary data.</text>
</comment>
<evidence type="ECO:0000313" key="2">
    <source>
        <dbReference type="EMBL" id="GGB87109.1"/>
    </source>
</evidence>
<evidence type="ECO:0008006" key="4">
    <source>
        <dbReference type="Google" id="ProtNLM"/>
    </source>
</evidence>
<organism evidence="2 3">
    <name type="scientific">Knoellia flava</name>
    <dbReference type="NCBI Taxonomy" id="913969"/>
    <lineage>
        <taxon>Bacteria</taxon>
        <taxon>Bacillati</taxon>
        <taxon>Actinomycetota</taxon>
        <taxon>Actinomycetes</taxon>
        <taxon>Micrococcales</taxon>
        <taxon>Intrasporangiaceae</taxon>
        <taxon>Knoellia</taxon>
    </lineage>
</organism>
<feature type="region of interest" description="Disordered" evidence="1">
    <location>
        <begin position="156"/>
        <end position="216"/>
    </location>
</feature>
<feature type="compositionally biased region" description="Basic and acidic residues" evidence="1">
    <location>
        <begin position="103"/>
        <end position="122"/>
    </location>
</feature>
<dbReference type="AlphaFoldDB" id="A0A8H9FUC2"/>
<name>A0A8H9FUC2_9MICO</name>
<feature type="compositionally biased region" description="Low complexity" evidence="1">
    <location>
        <begin position="157"/>
        <end position="193"/>
    </location>
</feature>
<dbReference type="EMBL" id="BMEA01000003">
    <property type="protein sequence ID" value="GGB87109.1"/>
    <property type="molecule type" value="Genomic_DNA"/>
</dbReference>